<dbReference type="SUPFAM" id="SSF46689">
    <property type="entry name" value="Homeodomain-like"/>
    <property type="match status" value="1"/>
</dbReference>
<comment type="caution">
    <text evidence="1">The sequence shown here is derived from an EMBL/GenBank/DDBJ whole genome shotgun (WGS) entry which is preliminary data.</text>
</comment>
<dbReference type="InterPro" id="IPR009057">
    <property type="entry name" value="Homeodomain-like_sf"/>
</dbReference>
<gene>
    <name evidence="1" type="ORF">B879_00376</name>
</gene>
<sequence>MSELISRITIDPNICNGKPTIRGKRITVQSILEFLAAGDSTEDILYQFPSLAPEDIKACLEFASKLMSNSFTVKSVA</sequence>
<dbReference type="Gene3D" id="1.10.10.10">
    <property type="entry name" value="Winged helix-like DNA-binding domain superfamily/Winged helix DNA-binding domain"/>
    <property type="match status" value="1"/>
</dbReference>
<evidence type="ECO:0000313" key="2">
    <source>
        <dbReference type="Proteomes" id="UP000004478"/>
    </source>
</evidence>
<dbReference type="InterPro" id="IPR007367">
    <property type="entry name" value="DUF433"/>
</dbReference>
<evidence type="ECO:0000313" key="1">
    <source>
        <dbReference type="EMBL" id="EKB51085.1"/>
    </source>
</evidence>
<dbReference type="Pfam" id="PF04255">
    <property type="entry name" value="DUF433"/>
    <property type="match status" value="1"/>
</dbReference>
<dbReference type="OrthoDB" id="1494556at2"/>
<reference evidence="1 2" key="1">
    <citation type="journal article" date="2012" name="J. Bacteriol.">
        <title>Draft Genome Sequence of Cecembia lonarensis Strain LW9T, Isolated from Lonar Lake, a Haloalkaline Lake in India.</title>
        <authorList>
            <person name="Shivaji S."/>
            <person name="Ara S."/>
            <person name="Singh A."/>
            <person name="Pinnaka A.K."/>
        </authorList>
    </citation>
    <scope>NUCLEOTIDE SEQUENCE [LARGE SCALE GENOMIC DNA]</scope>
    <source>
        <strain evidence="1 2">LW9</strain>
    </source>
</reference>
<dbReference type="PANTHER" id="PTHR34849:SF3">
    <property type="entry name" value="SSR2962 PROTEIN"/>
    <property type="match status" value="1"/>
</dbReference>
<name>K1L3Q8_CECL9</name>
<dbReference type="InterPro" id="IPR036388">
    <property type="entry name" value="WH-like_DNA-bd_sf"/>
</dbReference>
<dbReference type="RefSeq" id="WP_009183425.1">
    <property type="nucleotide sequence ID" value="NZ_AMGM01000003.1"/>
</dbReference>
<protein>
    <recommendedName>
        <fullName evidence="3">DUF433 domain-containing protein</fullName>
    </recommendedName>
</protein>
<proteinExistence type="predicted"/>
<accession>K1L3Q8</accession>
<keyword evidence="2" id="KW-1185">Reference proteome</keyword>
<dbReference type="AlphaFoldDB" id="K1L3Q8"/>
<evidence type="ECO:0008006" key="3">
    <source>
        <dbReference type="Google" id="ProtNLM"/>
    </source>
</evidence>
<dbReference type="EMBL" id="AMGM01000003">
    <property type="protein sequence ID" value="EKB51085.1"/>
    <property type="molecule type" value="Genomic_DNA"/>
</dbReference>
<organism evidence="1 2">
    <name type="scientific">Cecembia lonarensis (strain CCUG 58316 / KCTC 22772 / LW9)</name>
    <dbReference type="NCBI Taxonomy" id="1225176"/>
    <lineage>
        <taxon>Bacteria</taxon>
        <taxon>Pseudomonadati</taxon>
        <taxon>Bacteroidota</taxon>
        <taxon>Cytophagia</taxon>
        <taxon>Cytophagales</taxon>
        <taxon>Cyclobacteriaceae</taxon>
        <taxon>Cecembia</taxon>
    </lineage>
</organism>
<dbReference type="Proteomes" id="UP000004478">
    <property type="component" value="Unassembled WGS sequence"/>
</dbReference>
<dbReference type="PANTHER" id="PTHR34849">
    <property type="entry name" value="SSL5025 PROTEIN"/>
    <property type="match status" value="1"/>
</dbReference>